<gene>
    <name evidence="2" type="ORF">KDA_46380</name>
</gene>
<dbReference type="InterPro" id="IPR050855">
    <property type="entry name" value="NDM-1-like"/>
</dbReference>
<proteinExistence type="predicted"/>
<feature type="domain" description="Metallo-beta-lactamase" evidence="1">
    <location>
        <begin position="62"/>
        <end position="229"/>
    </location>
</feature>
<dbReference type="CDD" id="cd16276">
    <property type="entry name" value="metallo-hydrolase-like_MBL-fold"/>
    <property type="match status" value="1"/>
</dbReference>
<dbReference type="GO" id="GO:0016787">
    <property type="term" value="F:hydrolase activity"/>
    <property type="evidence" value="ECO:0007669"/>
    <property type="project" value="UniProtKB-KW"/>
</dbReference>
<evidence type="ECO:0000259" key="1">
    <source>
        <dbReference type="SMART" id="SM00849"/>
    </source>
</evidence>
<dbReference type="RefSeq" id="WP_126629286.1">
    <property type="nucleotide sequence ID" value="NZ_BIFT01000001.1"/>
</dbReference>
<keyword evidence="3" id="KW-1185">Reference proteome</keyword>
<dbReference type="PANTHER" id="PTHR42951">
    <property type="entry name" value="METALLO-BETA-LACTAMASE DOMAIN-CONTAINING"/>
    <property type="match status" value="1"/>
</dbReference>
<dbReference type="Proteomes" id="UP000287171">
    <property type="component" value="Unassembled WGS sequence"/>
</dbReference>
<organism evidence="2 3">
    <name type="scientific">Dictyobacter alpinus</name>
    <dbReference type="NCBI Taxonomy" id="2014873"/>
    <lineage>
        <taxon>Bacteria</taxon>
        <taxon>Bacillati</taxon>
        <taxon>Chloroflexota</taxon>
        <taxon>Ktedonobacteria</taxon>
        <taxon>Ktedonobacterales</taxon>
        <taxon>Dictyobacteraceae</taxon>
        <taxon>Dictyobacter</taxon>
    </lineage>
</organism>
<dbReference type="AlphaFoldDB" id="A0A402BCU5"/>
<keyword evidence="2" id="KW-0378">Hydrolase</keyword>
<reference evidence="3" key="1">
    <citation type="submission" date="2018-12" db="EMBL/GenBank/DDBJ databases">
        <title>Tengunoibacter tsumagoiensis gen. nov., sp. nov., Dictyobacter kobayashii sp. nov., D. alpinus sp. nov., and D. joshuensis sp. nov. and description of Dictyobacteraceae fam. nov. within the order Ktedonobacterales isolated from Tengu-no-mugimeshi.</title>
        <authorList>
            <person name="Wang C.M."/>
            <person name="Zheng Y."/>
            <person name="Sakai Y."/>
            <person name="Toyoda A."/>
            <person name="Minakuchi Y."/>
            <person name="Abe K."/>
            <person name="Yokota A."/>
            <person name="Yabe S."/>
        </authorList>
    </citation>
    <scope>NUCLEOTIDE SEQUENCE [LARGE SCALE GENOMIC DNA]</scope>
    <source>
        <strain evidence="3">Uno16</strain>
    </source>
</reference>
<accession>A0A402BCU5</accession>
<dbReference type="EMBL" id="BIFT01000001">
    <property type="protein sequence ID" value="GCE29154.1"/>
    <property type="molecule type" value="Genomic_DNA"/>
</dbReference>
<dbReference type="Gene3D" id="3.60.15.10">
    <property type="entry name" value="Ribonuclease Z/Hydroxyacylglutathione hydrolase-like"/>
    <property type="match status" value="1"/>
</dbReference>
<evidence type="ECO:0000313" key="3">
    <source>
        <dbReference type="Proteomes" id="UP000287171"/>
    </source>
</evidence>
<dbReference type="InterPro" id="IPR001279">
    <property type="entry name" value="Metallo-B-lactamas"/>
</dbReference>
<protein>
    <submittedName>
        <fullName evidence="2">MBL fold metallo-hydrolase</fullName>
    </submittedName>
</protein>
<dbReference type="InterPro" id="IPR036866">
    <property type="entry name" value="RibonucZ/Hydroxyglut_hydro"/>
</dbReference>
<dbReference type="SUPFAM" id="SSF56281">
    <property type="entry name" value="Metallo-hydrolase/oxidoreductase"/>
    <property type="match status" value="1"/>
</dbReference>
<dbReference type="PANTHER" id="PTHR42951:SF4">
    <property type="entry name" value="ACYL-COENZYME A THIOESTERASE MBLAC2"/>
    <property type="match status" value="1"/>
</dbReference>
<dbReference type="SMART" id="SM00849">
    <property type="entry name" value="Lactamase_B"/>
    <property type="match status" value="1"/>
</dbReference>
<dbReference type="Pfam" id="PF00753">
    <property type="entry name" value="Lactamase_B"/>
    <property type="match status" value="1"/>
</dbReference>
<name>A0A402BCU5_9CHLR</name>
<dbReference type="OrthoDB" id="420651at2"/>
<evidence type="ECO:0000313" key="2">
    <source>
        <dbReference type="EMBL" id="GCE29154.1"/>
    </source>
</evidence>
<comment type="caution">
    <text evidence="2">The sequence shown here is derived from an EMBL/GenBank/DDBJ whole genome shotgun (WGS) entry which is preliminary data.</text>
</comment>
<sequence length="342" mass="38341">MSNIASVLRTPNEHGQQFTALDAYRPIPPAAQGSLYLPDRLAKGYHVQELNDGVYWVSQGWYDAGFIVTGSGVVVLDAPPNLGELMLSAIEEVTDEPVTHVVYSHWHADHIGAASIFGNNVVRIAHDLTRQELERFPDPQRPLPTETFTDHAVLDVGGVRLELSYKGMNHASGNIFTYAPAQRVLMAVDIICPGWVPFRNLFMAENIHGFLQAHDQILDYDFDHLITGHLTRTGTKEDVETQREYMFTLRDIAAQALVEVDLAHIIDSVGISHSWVLFDSYINELVRLTTDRLLNTKTATGQTWTERLAGADLWSHQHAFSMIQGHRLESSQPIVRRTPLSE</sequence>